<dbReference type="Proteomes" id="UP000032545">
    <property type="component" value="Unassembled WGS sequence"/>
</dbReference>
<dbReference type="InterPro" id="IPR001509">
    <property type="entry name" value="Epimerase_deHydtase"/>
</dbReference>
<reference evidence="4" key="1">
    <citation type="submission" date="2015-02" db="EMBL/GenBank/DDBJ databases">
        <title>Draft Genome of Frankia sp. CpI1-S.</title>
        <authorList>
            <person name="Oshone R.T."/>
            <person name="Ngom M."/>
            <person name="Ghodhbane-Gtari F."/>
            <person name="Gtari M."/>
            <person name="Morris K."/>
            <person name="Thomas K."/>
            <person name="Sen A."/>
            <person name="Tisa L.S."/>
        </authorList>
    </citation>
    <scope>NUCLEOTIDE SEQUENCE [LARGE SCALE GENOMIC DNA]</scope>
    <source>
        <strain evidence="4">CpI1-S</strain>
    </source>
</reference>
<dbReference type="EC" id="5.1.3.2" evidence="3"/>
<dbReference type="SUPFAM" id="SSF51735">
    <property type="entry name" value="NAD(P)-binding Rossmann-fold domains"/>
    <property type="match status" value="1"/>
</dbReference>
<dbReference type="EMBL" id="JYFN01000015">
    <property type="protein sequence ID" value="KJE23209.1"/>
    <property type="molecule type" value="Genomic_DNA"/>
</dbReference>
<evidence type="ECO:0000256" key="1">
    <source>
        <dbReference type="SAM" id="SignalP"/>
    </source>
</evidence>
<evidence type="ECO:0000313" key="4">
    <source>
        <dbReference type="Proteomes" id="UP000032545"/>
    </source>
</evidence>
<protein>
    <submittedName>
        <fullName evidence="3">Nucleoside-diphosphate-sugar epimerase</fullName>
        <ecNumber evidence="3">5.1.3.2</ecNumber>
    </submittedName>
</protein>
<feature type="chain" id="PRO_5002327112" evidence="1">
    <location>
        <begin position="25"/>
        <end position="346"/>
    </location>
</feature>
<evidence type="ECO:0000313" key="3">
    <source>
        <dbReference type="EMBL" id="KJE23209.1"/>
    </source>
</evidence>
<dbReference type="GO" id="GO:0003978">
    <property type="term" value="F:UDP-glucose 4-epimerase activity"/>
    <property type="evidence" value="ECO:0007669"/>
    <property type="project" value="UniProtKB-EC"/>
</dbReference>
<name>A0A0D8BGX4_9ACTN</name>
<organism evidence="3 4">
    <name type="scientific">Frankia torreyi</name>
    <dbReference type="NCBI Taxonomy" id="1856"/>
    <lineage>
        <taxon>Bacteria</taxon>
        <taxon>Bacillati</taxon>
        <taxon>Actinomycetota</taxon>
        <taxon>Actinomycetes</taxon>
        <taxon>Frankiales</taxon>
        <taxon>Frankiaceae</taxon>
        <taxon>Frankia</taxon>
    </lineage>
</organism>
<feature type="domain" description="NAD-dependent epimerase/dehydratase" evidence="2">
    <location>
        <begin position="6"/>
        <end position="232"/>
    </location>
</feature>
<dbReference type="PATRIC" id="fig|1502723.3.peg.1482"/>
<dbReference type="InterPro" id="IPR050177">
    <property type="entry name" value="Lipid_A_modif_metabolic_enz"/>
</dbReference>
<gene>
    <name evidence="3" type="ORF">FF36_02412</name>
</gene>
<keyword evidence="4" id="KW-1185">Reference proteome</keyword>
<dbReference type="InterPro" id="IPR036291">
    <property type="entry name" value="NAD(P)-bd_dom_sf"/>
</dbReference>
<dbReference type="PANTHER" id="PTHR43245">
    <property type="entry name" value="BIFUNCTIONAL POLYMYXIN RESISTANCE PROTEIN ARNA"/>
    <property type="match status" value="1"/>
</dbReference>
<accession>A0A0D8BGX4</accession>
<feature type="signal peptide" evidence="1">
    <location>
        <begin position="1"/>
        <end position="24"/>
    </location>
</feature>
<sequence length="346" mass="37595" precursor="true">MRPRRVLVTGVARPLGAQVAMAFAADPTIEAVVGVDTAAPDVDLGRTRFVRADIRHPLIAKVISTAEVDTVLHLNVIATPLGAGGRAAMKEINVIGTMQLLAACQKARSVSRLVVKSTTSIYGSSPRDPALFTEDTEPRSLPTGGYAKDAVEVEGYVRGFSRRRPDIAVTVLRFTNILGPQVDSPLARYLDLPVVPTVLGFDPRIQLLHSDDALAVLLRATRGDHAGTFNVAGDGVLLLSQAIRRAGRPFLPVPFPAIGALGGVARRLRLVDFSAEQLDLLAHGRAVDTARLKTVFGYRPRYSTVETFDNFVRYRDLRFTIDHELVSRIEHGVLGSLDRRRLVGSR</sequence>
<dbReference type="OrthoDB" id="3205647at2"/>
<evidence type="ECO:0000259" key="2">
    <source>
        <dbReference type="Pfam" id="PF01370"/>
    </source>
</evidence>
<dbReference type="Gene3D" id="3.40.50.720">
    <property type="entry name" value="NAD(P)-binding Rossmann-like Domain"/>
    <property type="match status" value="1"/>
</dbReference>
<reference evidence="3 4" key="2">
    <citation type="journal article" date="2016" name="Genome Announc.">
        <title>Permanent Draft Genome Sequences for Two Variants of Frankia sp. Strain CpI1, the First Frankia Strain Isolated from Root Nodules of Comptonia peregrina.</title>
        <authorList>
            <person name="Oshone R."/>
            <person name="Hurst S.G.IV."/>
            <person name="Abebe-Akele F."/>
            <person name="Simpson S."/>
            <person name="Morris K."/>
            <person name="Thomas W.K."/>
            <person name="Tisa L.S."/>
        </authorList>
    </citation>
    <scope>NUCLEOTIDE SEQUENCE [LARGE SCALE GENOMIC DNA]</scope>
    <source>
        <strain evidence="4">CpI1-S</strain>
    </source>
</reference>
<keyword evidence="1" id="KW-0732">Signal</keyword>
<keyword evidence="3" id="KW-0413">Isomerase</keyword>
<dbReference type="PANTHER" id="PTHR43245:SF52">
    <property type="entry name" value="NAD-DEPENDENT EPIMERASE_DEHYDRATASE"/>
    <property type="match status" value="1"/>
</dbReference>
<proteinExistence type="predicted"/>
<comment type="caution">
    <text evidence="3">The sequence shown here is derived from an EMBL/GenBank/DDBJ whole genome shotgun (WGS) entry which is preliminary data.</text>
</comment>
<dbReference type="AlphaFoldDB" id="A0A0D8BGX4"/>
<dbReference type="Pfam" id="PF01370">
    <property type="entry name" value="Epimerase"/>
    <property type="match status" value="1"/>
</dbReference>
<dbReference type="RefSeq" id="WP_044885077.1">
    <property type="nucleotide sequence ID" value="NZ_JYFN01000015.1"/>
</dbReference>